<feature type="region of interest" description="Disordered" evidence="3">
    <location>
        <begin position="1143"/>
        <end position="1275"/>
    </location>
</feature>
<feature type="compositionally biased region" description="Acidic residues" evidence="3">
    <location>
        <begin position="1209"/>
        <end position="1223"/>
    </location>
</feature>
<feature type="compositionally biased region" description="Polar residues" evidence="3">
    <location>
        <begin position="1196"/>
        <end position="1208"/>
    </location>
</feature>
<dbReference type="SUPFAM" id="SSF53167">
    <property type="entry name" value="Purine and uridine phosphorylases"/>
    <property type="match status" value="1"/>
</dbReference>
<keyword evidence="1" id="KW-0547">Nucleotide-binding</keyword>
<dbReference type="PANTHER" id="PTHR46312">
    <property type="entry name" value="NACHT DOMAIN-CONTAINING PROTEIN"/>
    <property type="match status" value="1"/>
</dbReference>
<evidence type="ECO:0000259" key="4">
    <source>
        <dbReference type="PROSITE" id="PS50837"/>
    </source>
</evidence>
<feature type="compositionally biased region" description="Acidic residues" evidence="3">
    <location>
        <begin position="1148"/>
        <end position="1195"/>
    </location>
</feature>
<keyword evidence="6" id="KW-1185">Reference proteome</keyword>
<accession>A0ABN8NDM0</accession>
<dbReference type="Gene3D" id="3.40.50.1580">
    <property type="entry name" value="Nucleoside phosphorylase domain"/>
    <property type="match status" value="1"/>
</dbReference>
<dbReference type="InterPro" id="IPR035994">
    <property type="entry name" value="Nucleoside_phosphorylase_sf"/>
</dbReference>
<dbReference type="PANTHER" id="PTHR46312:SF2">
    <property type="entry name" value="NUCLEOTIDE-BINDING OLIGOMERIZATION DOMAIN-CONTAINING PROTEIN 2-LIKE"/>
    <property type="match status" value="1"/>
</dbReference>
<name>A0ABN8NDM0_9CNID</name>
<dbReference type="InterPro" id="IPR027417">
    <property type="entry name" value="P-loop_NTPase"/>
</dbReference>
<dbReference type="PROSITE" id="PS50837">
    <property type="entry name" value="NACHT"/>
    <property type="match status" value="1"/>
</dbReference>
<dbReference type="Pfam" id="PF05729">
    <property type="entry name" value="NACHT"/>
    <property type="match status" value="1"/>
</dbReference>
<dbReference type="Gene3D" id="3.80.10.10">
    <property type="entry name" value="Ribonuclease Inhibitor"/>
    <property type="match status" value="1"/>
</dbReference>
<dbReference type="SUPFAM" id="SSF52540">
    <property type="entry name" value="P-loop containing nucleoside triphosphate hydrolases"/>
    <property type="match status" value="1"/>
</dbReference>
<dbReference type="SUPFAM" id="SSF52047">
    <property type="entry name" value="RNI-like"/>
    <property type="match status" value="1"/>
</dbReference>
<protein>
    <recommendedName>
        <fullName evidence="4">NACHT domain-containing protein</fullName>
    </recommendedName>
</protein>
<feature type="domain" description="NACHT" evidence="4">
    <location>
        <begin position="399"/>
        <end position="522"/>
    </location>
</feature>
<reference evidence="5 6" key="1">
    <citation type="submission" date="2022-05" db="EMBL/GenBank/DDBJ databases">
        <authorList>
            <consortium name="Genoscope - CEA"/>
            <person name="William W."/>
        </authorList>
    </citation>
    <scope>NUCLEOTIDE SEQUENCE [LARGE SCALE GENOMIC DNA]</scope>
</reference>
<evidence type="ECO:0000313" key="6">
    <source>
        <dbReference type="Proteomes" id="UP001159405"/>
    </source>
</evidence>
<dbReference type="Pfam" id="PF01048">
    <property type="entry name" value="PNP_UDP_1"/>
    <property type="match status" value="1"/>
</dbReference>
<dbReference type="Proteomes" id="UP001159405">
    <property type="component" value="Unassembled WGS sequence"/>
</dbReference>
<dbReference type="InterPro" id="IPR007111">
    <property type="entry name" value="NACHT_NTPase"/>
</dbReference>
<dbReference type="InterPro" id="IPR000845">
    <property type="entry name" value="Nucleoside_phosphorylase_d"/>
</dbReference>
<dbReference type="InterPro" id="IPR032675">
    <property type="entry name" value="LRR_dom_sf"/>
</dbReference>
<evidence type="ECO:0000256" key="1">
    <source>
        <dbReference type="ARBA" id="ARBA00022741"/>
    </source>
</evidence>
<proteinExistence type="predicted"/>
<gene>
    <name evidence="5" type="ORF">PLOB_00012413</name>
</gene>
<evidence type="ECO:0000256" key="3">
    <source>
        <dbReference type="SAM" id="MobiDB-lite"/>
    </source>
</evidence>
<sequence length="1275" mass="144777">YTESTLGKLLNLNTRWHSTKSLIGEGDTAHKNMADVPPSLTLELPKKSDLPNTFRPWNEVHLPIDILLLTVEDCEFLASYAYLRNSFKSYHKNLGYVYFGNMGESGDVPLKVALMTCSEGSSAPDGSLVTVKNAVLELRPKAVFYVGCCGGLNPEVTKLQLGDVVVSSKLTTESFKTPVSRDILRLVRPVDHGWIPPLRNPEDHKVQVCCNGEILSGINPVSAKQKNVSHFTEATAFAFGGEGLFAAAHDLKIEWVIVKGISHFADGNNPAENSWESHACIMAASLVSNMLKDPFVFEQWPHYEDLSAGKQPSSSTANKGELPDSRCLEECQKQLRSIYGTNSKVKIVPWDQSSAVHIDKVYTQLSWLMDEKDPSGVTQKNLQHYTDIFDGGRLHQTPKRILVHGRPGIGKTVFTQKATFDWSQHRFEGKIGRFDLALLVKLRDVCNLNDVPAILKDANLLASDGAVSTDNLYDYVRRHQENVLLILDGYDEYVHSAERQSPVLKIWEKKQLRDCCVIITSRDMKGEGLKSSSDAQFEIDGFDHKRQEEFACRFLKDDQDVKEFFRYLEQQDLEDVAKIPILLLMLLLVWNGKDREGLPSSRVMVYFQFLQTMFSHMSEKHRKPAEKVDDHIQELCKIGELAFDALLHDLLSFPVSKLPDHGLAEKLIEAGLFQLLNMSTLKPCKAVHFIHKSMQEFLASLFLKEELLSQESKNNSLFKVDSIEKIFKLNEVLKFAAEMSEEAAREILIHLLEMAAKEDGEYSFDNQAPSVKDLSNEQKNLLTLCTQFFFYCSADTRTELFPTFLSNLGGVFLINPAQLNIAAKENFVKTTASLMYIFFSDSDHYTEQSYNNLICLTQQLNAVIVSRTGEQKASEFLNVFPWRRVKEFFLMKEENNTHLYFTKIVKDTLLKVISFPFKMVKTLVSLEETTKKTNMNGDESSEESSSSSCSKRHGLSRVRRIEARWVHRSEVEQLIEMMPFITAPHEIEVWGELHREVFDAEVTESLLRSIPTTHKLETLRLCSINVTSSPAVEFISRVFEQDLPNLKWLDMSDNPLLGAGVDSLIEHLSCAPHLEKLYLWGVKMTPQQVMNLTLAVQQHRNITELLSYYHDDKGNPKPEHEWPSENYWKGRYPLFFRNLSPESAYEQEQNEGEVIESEDETSSYESEEDQEQNEGEVIESEDGTASYESEEDQEQEMGNQTAESQVLSTDEEEEGIAESEDETSLPTEENQQQDDEEYTRPSGEGRQNPTGEERLSRASSSKTARKTASRTCVII</sequence>
<comment type="caution">
    <text evidence="5">The sequence shown here is derived from an EMBL/GenBank/DDBJ whole genome shotgun (WGS) entry which is preliminary data.</text>
</comment>
<feature type="non-terminal residue" evidence="5">
    <location>
        <position position="1"/>
    </location>
</feature>
<keyword evidence="2" id="KW-0067">ATP-binding</keyword>
<dbReference type="Gene3D" id="3.40.50.300">
    <property type="entry name" value="P-loop containing nucleotide triphosphate hydrolases"/>
    <property type="match status" value="1"/>
</dbReference>
<evidence type="ECO:0000256" key="2">
    <source>
        <dbReference type="ARBA" id="ARBA00022840"/>
    </source>
</evidence>
<organism evidence="5 6">
    <name type="scientific">Porites lobata</name>
    <dbReference type="NCBI Taxonomy" id="104759"/>
    <lineage>
        <taxon>Eukaryota</taxon>
        <taxon>Metazoa</taxon>
        <taxon>Cnidaria</taxon>
        <taxon>Anthozoa</taxon>
        <taxon>Hexacorallia</taxon>
        <taxon>Scleractinia</taxon>
        <taxon>Fungiina</taxon>
        <taxon>Poritidae</taxon>
        <taxon>Porites</taxon>
    </lineage>
</organism>
<dbReference type="EMBL" id="CALNXK010000017">
    <property type="protein sequence ID" value="CAH3105234.1"/>
    <property type="molecule type" value="Genomic_DNA"/>
</dbReference>
<evidence type="ECO:0000313" key="5">
    <source>
        <dbReference type="EMBL" id="CAH3105234.1"/>
    </source>
</evidence>